<dbReference type="OrthoDB" id="2333384at2759"/>
<feature type="domain" description="Arrestin-like N-terminal" evidence="2">
    <location>
        <begin position="10"/>
        <end position="153"/>
    </location>
</feature>
<gene>
    <name evidence="3" type="ORF">ONB1V03_LOCUS7798</name>
</gene>
<dbReference type="EMBL" id="CAJPVJ010004118">
    <property type="protein sequence ID" value="CAG2168308.1"/>
    <property type="molecule type" value="Genomic_DNA"/>
</dbReference>
<evidence type="ECO:0000259" key="2">
    <source>
        <dbReference type="Pfam" id="PF00339"/>
    </source>
</evidence>
<dbReference type="Gene3D" id="2.60.40.640">
    <property type="match status" value="2"/>
</dbReference>
<dbReference type="EMBL" id="OC918943">
    <property type="protein sequence ID" value="CAD7650412.1"/>
    <property type="molecule type" value="Genomic_DNA"/>
</dbReference>
<comment type="similarity">
    <text evidence="1">Belongs to the arrestin family.</text>
</comment>
<proteinExistence type="inferred from homology"/>
<protein>
    <recommendedName>
        <fullName evidence="2">Arrestin-like N-terminal domain-containing protein</fullName>
    </recommendedName>
</protein>
<evidence type="ECO:0000256" key="1">
    <source>
        <dbReference type="ARBA" id="ARBA00005298"/>
    </source>
</evidence>
<dbReference type="InterPro" id="IPR050357">
    <property type="entry name" value="Arrestin_domain-protein"/>
</dbReference>
<keyword evidence="4" id="KW-1185">Reference proteome</keyword>
<name>A0A7R9LZ58_9ACAR</name>
<dbReference type="PANTHER" id="PTHR11188:SF17">
    <property type="entry name" value="FI21816P1"/>
    <property type="match status" value="1"/>
</dbReference>
<dbReference type="Proteomes" id="UP000728032">
    <property type="component" value="Unassembled WGS sequence"/>
</dbReference>
<dbReference type="AlphaFoldDB" id="A0A7R9LZ58"/>
<dbReference type="Pfam" id="PF00339">
    <property type="entry name" value="Arrestin_N"/>
    <property type="match status" value="1"/>
</dbReference>
<evidence type="ECO:0000313" key="3">
    <source>
        <dbReference type="EMBL" id="CAD7650412.1"/>
    </source>
</evidence>
<dbReference type="GO" id="GO:0005737">
    <property type="term" value="C:cytoplasm"/>
    <property type="evidence" value="ECO:0007669"/>
    <property type="project" value="TreeGrafter"/>
</dbReference>
<dbReference type="InterPro" id="IPR014752">
    <property type="entry name" value="Arrestin-like_C"/>
</dbReference>
<sequence>MDKVQLKDLDISLVENKRNYISGDTVYGTVSFTVTGGQMEVSRVRIALICQTKTSWAESPGLRLHREGNTFSDRKTYIHFVYKIPDQLALKHLEPGKHQIPFNFELPVENIPSSYESDHGLIEYYLEVTVDETTVDEVQMVKTGITVQAPVRHNLHVSVGGTVEKVFTFPSVGTGSINMHASVAKKGFESGHPIEVDCFIWNESTLDVTPRLTLYQTRVYMCGERHRGVVVALTDALVGQVVKSGAKDMLASLPNAFALIRNPFPYRSLRRQTHE</sequence>
<dbReference type="GO" id="GO:0015031">
    <property type="term" value="P:protein transport"/>
    <property type="evidence" value="ECO:0007669"/>
    <property type="project" value="TreeGrafter"/>
</dbReference>
<organism evidence="3">
    <name type="scientific">Oppiella nova</name>
    <dbReference type="NCBI Taxonomy" id="334625"/>
    <lineage>
        <taxon>Eukaryota</taxon>
        <taxon>Metazoa</taxon>
        <taxon>Ecdysozoa</taxon>
        <taxon>Arthropoda</taxon>
        <taxon>Chelicerata</taxon>
        <taxon>Arachnida</taxon>
        <taxon>Acari</taxon>
        <taxon>Acariformes</taxon>
        <taxon>Sarcoptiformes</taxon>
        <taxon>Oribatida</taxon>
        <taxon>Brachypylina</taxon>
        <taxon>Oppioidea</taxon>
        <taxon>Oppiidae</taxon>
        <taxon>Oppiella</taxon>
    </lineage>
</organism>
<dbReference type="SUPFAM" id="SSF81296">
    <property type="entry name" value="E set domains"/>
    <property type="match status" value="1"/>
</dbReference>
<dbReference type="InterPro" id="IPR011021">
    <property type="entry name" value="Arrestin-like_N"/>
</dbReference>
<evidence type="ECO:0000313" key="4">
    <source>
        <dbReference type="Proteomes" id="UP000728032"/>
    </source>
</evidence>
<dbReference type="InterPro" id="IPR014756">
    <property type="entry name" value="Ig_E-set"/>
</dbReference>
<dbReference type="PANTHER" id="PTHR11188">
    <property type="entry name" value="ARRESTIN DOMAIN CONTAINING PROTEIN"/>
    <property type="match status" value="1"/>
</dbReference>
<accession>A0A7R9LZ58</accession>
<reference evidence="3" key="1">
    <citation type="submission" date="2020-11" db="EMBL/GenBank/DDBJ databases">
        <authorList>
            <person name="Tran Van P."/>
        </authorList>
    </citation>
    <scope>NUCLEOTIDE SEQUENCE</scope>
</reference>